<feature type="domain" description="NTP pyrophosphohydrolase MazG-like" evidence="5">
    <location>
        <begin position="167"/>
        <end position="227"/>
    </location>
</feature>
<dbReference type="InterPro" id="IPR011551">
    <property type="entry name" value="NTP_PyrPHydrolase_MazG"/>
</dbReference>
<evidence type="ECO:0000256" key="1">
    <source>
        <dbReference type="ARBA" id="ARBA00052141"/>
    </source>
</evidence>
<dbReference type="EC" id="3.6.1.8" evidence="3"/>
<dbReference type="GO" id="GO:0006950">
    <property type="term" value="P:response to stress"/>
    <property type="evidence" value="ECO:0007669"/>
    <property type="project" value="UniProtKB-ARBA"/>
</dbReference>
<comment type="catalytic activity">
    <reaction evidence="1">
        <text>ATP + H2O = AMP + diphosphate + H(+)</text>
        <dbReference type="Rhea" id="RHEA:14245"/>
        <dbReference type="ChEBI" id="CHEBI:15377"/>
        <dbReference type="ChEBI" id="CHEBI:15378"/>
        <dbReference type="ChEBI" id="CHEBI:30616"/>
        <dbReference type="ChEBI" id="CHEBI:33019"/>
        <dbReference type="ChEBI" id="CHEBI:456215"/>
        <dbReference type="EC" id="3.6.1.8"/>
    </reaction>
</comment>
<evidence type="ECO:0000313" key="6">
    <source>
        <dbReference type="EMBL" id="OZN24595.1"/>
    </source>
</evidence>
<dbReference type="FunFam" id="1.10.287.1080:FF:000001">
    <property type="entry name" value="Nucleoside triphosphate pyrophosphohydrolase"/>
    <property type="match status" value="1"/>
</dbReference>
<comment type="similarity">
    <text evidence="2">Belongs to the nucleoside triphosphate pyrophosphohydrolase family.</text>
</comment>
<dbReference type="GO" id="GO:0046081">
    <property type="term" value="P:dUTP catabolic process"/>
    <property type="evidence" value="ECO:0007669"/>
    <property type="project" value="TreeGrafter"/>
</dbReference>
<dbReference type="OrthoDB" id="9808939at2"/>
<evidence type="ECO:0000256" key="4">
    <source>
        <dbReference type="ARBA" id="ARBA00074799"/>
    </source>
</evidence>
<organism evidence="7 9">
    <name type="scientific">Actinobacillus seminis</name>
    <dbReference type="NCBI Taxonomy" id="722"/>
    <lineage>
        <taxon>Bacteria</taxon>
        <taxon>Pseudomonadati</taxon>
        <taxon>Pseudomonadota</taxon>
        <taxon>Gammaproteobacteria</taxon>
        <taxon>Pasteurellales</taxon>
        <taxon>Pasteurellaceae</taxon>
        <taxon>Actinobacillus</taxon>
    </lineage>
</organism>
<dbReference type="GO" id="GO:0006203">
    <property type="term" value="P:dGTP catabolic process"/>
    <property type="evidence" value="ECO:0007669"/>
    <property type="project" value="TreeGrafter"/>
</dbReference>
<dbReference type="InParanoid" id="A0A263HAT7"/>
<dbReference type="Proteomes" id="UP000215738">
    <property type="component" value="Unassembled WGS sequence"/>
</dbReference>
<keyword evidence="8" id="KW-1185">Reference proteome</keyword>
<sequence>MSHSIQDFIRLIAQLRDKENGCPWDLAQDYRSMIPCLLEESYEVVDAIEKEQVDDLKEELGDLLLQAVFLSQLAREEGKFTFEDVVDNVSRKIIRRHPHVFGEQKAQNAAQALQNWDAVKAGENQQKGHQSILDNTPSAFPALMRAQKLQKRCAKVGFDWQEIEPVFDKVKEELDEVRSEFQKFPQDPQKIAEEIGDLLFATVNLSRHLHCSAEESLRQANLKFERRFRLVEQKLKAQGKSVEQSSLPEMDVLWDEVKKEEKAK</sequence>
<accession>A0A263HAT7</accession>
<evidence type="ECO:0000256" key="3">
    <source>
        <dbReference type="ARBA" id="ARBA00066372"/>
    </source>
</evidence>
<dbReference type="CDD" id="cd11529">
    <property type="entry name" value="NTP-PPase_MazG_Cterm"/>
    <property type="match status" value="1"/>
</dbReference>
<dbReference type="GO" id="GO:0046052">
    <property type="term" value="P:UTP catabolic process"/>
    <property type="evidence" value="ECO:0007669"/>
    <property type="project" value="TreeGrafter"/>
</dbReference>
<evidence type="ECO:0000313" key="8">
    <source>
        <dbReference type="Proteomes" id="UP000215738"/>
    </source>
</evidence>
<evidence type="ECO:0000313" key="7">
    <source>
        <dbReference type="EMBL" id="SUU38160.1"/>
    </source>
</evidence>
<dbReference type="NCBIfam" id="NF007113">
    <property type="entry name" value="PRK09562.1"/>
    <property type="match status" value="1"/>
</dbReference>
<dbReference type="AlphaFoldDB" id="A0A263HAT7"/>
<reference evidence="6 8" key="1">
    <citation type="submission" date="2017-07" db="EMBL/GenBank/DDBJ databases">
        <title>Virulence factors identified in Actinobacillus seminis.</title>
        <authorList>
            <person name="Negrete-Abascal E."/>
            <person name="Vaca-Pacheco S."/>
            <person name="Montes-Garcia F."/>
            <person name="Leyto-Gil A.M."/>
            <person name="Fragoso-Garcia E."/>
            <person name="Carvente-Garcia R."/>
            <person name="Perez-Agueros S."/>
            <person name="Castelan-Sanchez H.G."/>
            <person name="Garcia-Molina A."/>
            <person name="Villamar T.E."/>
            <person name="Vazquez-Cruz C."/>
        </authorList>
    </citation>
    <scope>NUCLEOTIDE SEQUENCE [LARGE SCALE GENOMIC DNA]</scope>
    <source>
        <strain evidence="6 8">ATCC 15768</strain>
    </source>
</reference>
<dbReference type="Gene3D" id="1.10.287.1080">
    <property type="entry name" value="MazG-like"/>
    <property type="match status" value="2"/>
</dbReference>
<dbReference type="GO" id="GO:0047693">
    <property type="term" value="F:ATP diphosphatase activity"/>
    <property type="evidence" value="ECO:0007669"/>
    <property type="project" value="UniProtKB-EC"/>
</dbReference>
<reference evidence="7 9" key="2">
    <citation type="submission" date="2018-06" db="EMBL/GenBank/DDBJ databases">
        <authorList>
            <consortium name="Pathogen Informatics"/>
            <person name="Doyle S."/>
        </authorList>
    </citation>
    <scope>NUCLEOTIDE SEQUENCE [LARGE SCALE GENOMIC DNA]</scope>
    <source>
        <strain evidence="7 9">NCTC10851</strain>
    </source>
</reference>
<dbReference type="SUPFAM" id="SSF101386">
    <property type="entry name" value="all-alpha NTP pyrophosphatases"/>
    <property type="match status" value="2"/>
</dbReference>
<dbReference type="PANTHER" id="PTHR30522:SF0">
    <property type="entry name" value="NUCLEOSIDE TRIPHOSPHATE PYROPHOSPHOHYDROLASE"/>
    <property type="match status" value="1"/>
</dbReference>
<dbReference type="RefSeq" id="WP_094946634.1">
    <property type="nucleotide sequence ID" value="NZ_NLFK01000007.1"/>
</dbReference>
<protein>
    <recommendedName>
        <fullName evidence="4">Nucleoside triphosphate pyrophosphohydrolase</fullName>
        <ecNumber evidence="3">3.6.1.8</ecNumber>
    </recommendedName>
</protein>
<evidence type="ECO:0000313" key="9">
    <source>
        <dbReference type="Proteomes" id="UP000254507"/>
    </source>
</evidence>
<name>A0A263HAT7_9PAST</name>
<evidence type="ECO:0000259" key="5">
    <source>
        <dbReference type="Pfam" id="PF03819"/>
    </source>
</evidence>
<dbReference type="FunCoup" id="A0A263HAT7">
    <property type="interactions" value="235"/>
</dbReference>
<keyword evidence="7" id="KW-0378">Hydrolase</keyword>
<evidence type="ECO:0000256" key="2">
    <source>
        <dbReference type="ARBA" id="ARBA00061115"/>
    </source>
</evidence>
<dbReference type="GO" id="GO:0046047">
    <property type="term" value="P:TTP catabolic process"/>
    <property type="evidence" value="ECO:0007669"/>
    <property type="project" value="TreeGrafter"/>
</dbReference>
<dbReference type="EMBL" id="NLFK01000007">
    <property type="protein sequence ID" value="OZN24595.1"/>
    <property type="molecule type" value="Genomic_DNA"/>
</dbReference>
<dbReference type="GO" id="GO:0046076">
    <property type="term" value="P:dTTP catabolic process"/>
    <property type="evidence" value="ECO:0007669"/>
    <property type="project" value="TreeGrafter"/>
</dbReference>
<proteinExistence type="inferred from homology"/>
<dbReference type="InterPro" id="IPR004518">
    <property type="entry name" value="MazG-like_dom"/>
</dbReference>
<dbReference type="EMBL" id="UFSB01000001">
    <property type="protein sequence ID" value="SUU38160.1"/>
    <property type="molecule type" value="Genomic_DNA"/>
</dbReference>
<dbReference type="FunFam" id="1.10.287.1080:FF:000003">
    <property type="entry name" value="Nucleoside triphosphate pyrophosphohydrolase"/>
    <property type="match status" value="1"/>
</dbReference>
<gene>
    <name evidence="7" type="primary">mazG</name>
    <name evidence="6" type="ORF">CFY87_07710</name>
    <name evidence="7" type="ORF">NCTC10851_01951</name>
</gene>
<dbReference type="Pfam" id="PF03819">
    <property type="entry name" value="MazG"/>
    <property type="match status" value="2"/>
</dbReference>
<feature type="domain" description="NTP pyrophosphohydrolase MazG-like" evidence="5">
    <location>
        <begin position="28"/>
        <end position="101"/>
    </location>
</feature>
<dbReference type="CDD" id="cd11528">
    <property type="entry name" value="NTP-PPase_MazG_Nterm"/>
    <property type="match status" value="1"/>
</dbReference>
<dbReference type="InterPro" id="IPR048015">
    <property type="entry name" value="NTP-PPase_MazG-like_N"/>
</dbReference>
<dbReference type="GO" id="GO:0046061">
    <property type="term" value="P:dATP catabolic process"/>
    <property type="evidence" value="ECO:0007669"/>
    <property type="project" value="TreeGrafter"/>
</dbReference>
<dbReference type="InterPro" id="IPR048011">
    <property type="entry name" value="NTP-PPase_MazG-like_C"/>
</dbReference>
<dbReference type="NCBIfam" id="TIGR00444">
    <property type="entry name" value="mazG"/>
    <property type="match status" value="1"/>
</dbReference>
<dbReference type="PANTHER" id="PTHR30522">
    <property type="entry name" value="NUCLEOSIDE TRIPHOSPHATE PYROPHOSPHOHYDROLASE"/>
    <property type="match status" value="1"/>
</dbReference>
<dbReference type="Proteomes" id="UP000254507">
    <property type="component" value="Unassembled WGS sequence"/>
</dbReference>